<evidence type="ECO:0008006" key="6">
    <source>
        <dbReference type="Google" id="ProtNLM"/>
    </source>
</evidence>
<dbReference type="InterPro" id="IPR053095">
    <property type="entry name" value="Actin-binding/GATA_Znf"/>
</dbReference>
<proteinExistence type="predicted"/>
<gene>
    <name evidence="4" type="ORF">CDD82_1250</name>
</gene>
<dbReference type="PANTHER" id="PTHR23246:SF24">
    <property type="entry name" value="MYB DNA-BINDING DOMAIN-CONTAINING PROTEIN"/>
    <property type="match status" value="1"/>
</dbReference>
<name>A0A2C5YL38_9HYPO</name>
<dbReference type="Proteomes" id="UP000224854">
    <property type="component" value="Unassembled WGS sequence"/>
</dbReference>
<feature type="region of interest" description="Disordered" evidence="1">
    <location>
        <begin position="134"/>
        <end position="204"/>
    </location>
</feature>
<feature type="compositionally biased region" description="Basic and acidic residues" evidence="1">
    <location>
        <begin position="293"/>
        <end position="304"/>
    </location>
</feature>
<feature type="compositionally biased region" description="Polar residues" evidence="1">
    <location>
        <begin position="271"/>
        <end position="281"/>
    </location>
</feature>
<dbReference type="InterPro" id="IPR009057">
    <property type="entry name" value="Homeodomain-like_sf"/>
</dbReference>
<dbReference type="SUPFAM" id="SSF46689">
    <property type="entry name" value="Homeodomain-like"/>
    <property type="match status" value="1"/>
</dbReference>
<evidence type="ECO:0000256" key="1">
    <source>
        <dbReference type="SAM" id="MobiDB-lite"/>
    </source>
</evidence>
<dbReference type="AlphaFoldDB" id="A0A2C5YL38"/>
<protein>
    <recommendedName>
        <fullName evidence="6">Myb-like domain-containing protein</fullName>
    </recommendedName>
</protein>
<feature type="domain" description="Myb-like" evidence="2">
    <location>
        <begin position="15"/>
        <end position="64"/>
    </location>
</feature>
<dbReference type="PANTHER" id="PTHR23246">
    <property type="entry name" value="NEW-GLUE PROTEIN"/>
    <property type="match status" value="1"/>
</dbReference>
<dbReference type="PROSITE" id="PS51294">
    <property type="entry name" value="HTH_MYB"/>
    <property type="match status" value="1"/>
</dbReference>
<feature type="compositionally biased region" description="Low complexity" evidence="1">
    <location>
        <begin position="254"/>
        <end position="270"/>
    </location>
</feature>
<feature type="region of interest" description="Disordered" evidence="1">
    <location>
        <begin position="1"/>
        <end position="25"/>
    </location>
</feature>
<evidence type="ECO:0000313" key="4">
    <source>
        <dbReference type="EMBL" id="PHH67641.1"/>
    </source>
</evidence>
<evidence type="ECO:0000313" key="5">
    <source>
        <dbReference type="Proteomes" id="UP000224854"/>
    </source>
</evidence>
<dbReference type="OrthoDB" id="2350934at2759"/>
<feature type="domain" description="HTH myb-type" evidence="3">
    <location>
        <begin position="15"/>
        <end position="68"/>
    </location>
</feature>
<feature type="compositionally biased region" description="Polar residues" evidence="1">
    <location>
        <begin position="134"/>
        <end position="152"/>
    </location>
</feature>
<dbReference type="EMBL" id="NJEU01001365">
    <property type="protein sequence ID" value="PHH67641.1"/>
    <property type="molecule type" value="Genomic_DNA"/>
</dbReference>
<dbReference type="InterPro" id="IPR001005">
    <property type="entry name" value="SANT/Myb"/>
</dbReference>
<accession>A0A2C5YL38</accession>
<keyword evidence="5" id="KW-1185">Reference proteome</keyword>
<evidence type="ECO:0000259" key="2">
    <source>
        <dbReference type="PROSITE" id="PS50090"/>
    </source>
</evidence>
<dbReference type="PROSITE" id="PS50090">
    <property type="entry name" value="MYB_LIKE"/>
    <property type="match status" value="1"/>
</dbReference>
<organism evidence="4 5">
    <name type="scientific">Ophiocordyceps australis</name>
    <dbReference type="NCBI Taxonomy" id="1399860"/>
    <lineage>
        <taxon>Eukaryota</taxon>
        <taxon>Fungi</taxon>
        <taxon>Dikarya</taxon>
        <taxon>Ascomycota</taxon>
        <taxon>Pezizomycotina</taxon>
        <taxon>Sordariomycetes</taxon>
        <taxon>Hypocreomycetidae</taxon>
        <taxon>Hypocreales</taxon>
        <taxon>Ophiocordycipitaceae</taxon>
        <taxon>Ophiocordyceps</taxon>
    </lineage>
</organism>
<evidence type="ECO:0000259" key="3">
    <source>
        <dbReference type="PROSITE" id="PS51294"/>
    </source>
</evidence>
<dbReference type="InterPro" id="IPR017930">
    <property type="entry name" value="Myb_dom"/>
</dbReference>
<dbReference type="SMART" id="SM00717">
    <property type="entry name" value="SANT"/>
    <property type="match status" value="1"/>
</dbReference>
<sequence>MPNVRRSMPPQATDHPVKKQSKWSPEEDSLIIELRGSGMKWEDVSKRLPGRSAISCRLHYQNYLERRSEWDEERKNKLARLYERFKAEMWAKVAEELAVPWRAAEAMHWQLGEADMARRAGVVPFSLAPVNVESGQRSVAPRQSTHSHQPSDVGSRHMTPPSPRTLYSRNPSLSMIPVGQTLRGDAHLLGQPPPPGHGAHHPAMAPEHSELYYTAGAGLPPIQSHNQPRIPGPLPSLAELTTGIGPYGAPVETPHPGHMGMPPKQGPMMQVTQSYQSPEIQTRTKRRSSPESLQRESSLRRRLG</sequence>
<dbReference type="Gene3D" id="1.10.10.60">
    <property type="entry name" value="Homeodomain-like"/>
    <property type="match status" value="1"/>
</dbReference>
<comment type="caution">
    <text evidence="4">The sequence shown here is derived from an EMBL/GenBank/DDBJ whole genome shotgun (WGS) entry which is preliminary data.</text>
</comment>
<dbReference type="CDD" id="cd00167">
    <property type="entry name" value="SANT"/>
    <property type="match status" value="1"/>
</dbReference>
<feature type="region of interest" description="Disordered" evidence="1">
    <location>
        <begin position="249"/>
        <end position="304"/>
    </location>
</feature>
<reference evidence="4 5" key="1">
    <citation type="submission" date="2017-06" db="EMBL/GenBank/DDBJ databases">
        <title>Ant-infecting Ophiocordyceps genomes reveal a high diversity of potential behavioral manipulation genes and a possible major role for enterotoxins.</title>
        <authorList>
            <person name="De Bekker C."/>
            <person name="Evans H.C."/>
            <person name="Brachmann A."/>
            <person name="Hughes D.P."/>
        </authorList>
    </citation>
    <scope>NUCLEOTIDE SEQUENCE [LARGE SCALE GENOMIC DNA]</scope>
    <source>
        <strain evidence="4 5">1348a</strain>
    </source>
</reference>
<dbReference type="Pfam" id="PF00249">
    <property type="entry name" value="Myb_DNA-binding"/>
    <property type="match status" value="1"/>
</dbReference>